<feature type="region of interest" description="Disordered" evidence="8">
    <location>
        <begin position="172"/>
        <end position="225"/>
    </location>
</feature>
<comment type="similarity">
    <text evidence="2">Belongs to the SNF7 family.</text>
</comment>
<comment type="subcellular location">
    <subcellularLocation>
        <location evidence="1">Endosome membrane</location>
    </subcellularLocation>
</comment>
<accession>A0A1B7NH18</accession>
<evidence type="ECO:0000256" key="1">
    <source>
        <dbReference type="ARBA" id="ARBA00004608"/>
    </source>
</evidence>
<keyword evidence="7" id="KW-0175">Coiled coil</keyword>
<dbReference type="OrthoDB" id="441172at2759"/>
<dbReference type="PANTHER" id="PTHR22761">
    <property type="entry name" value="CHARGED MULTIVESICULAR BODY PROTEIN"/>
    <property type="match status" value="1"/>
</dbReference>
<evidence type="ECO:0000256" key="6">
    <source>
        <dbReference type="ARBA" id="ARBA00023136"/>
    </source>
</evidence>
<keyword evidence="10" id="KW-1185">Reference proteome</keyword>
<dbReference type="GO" id="GO:0032511">
    <property type="term" value="P:late endosome to vacuole transport via multivesicular body sorting pathway"/>
    <property type="evidence" value="ECO:0007669"/>
    <property type="project" value="TreeGrafter"/>
</dbReference>
<evidence type="ECO:0000256" key="2">
    <source>
        <dbReference type="ARBA" id="ARBA00006190"/>
    </source>
</evidence>
<reference evidence="9 10" key="1">
    <citation type="submission" date="2016-06" db="EMBL/GenBank/DDBJ databases">
        <title>Comparative genomics of the ectomycorrhizal sister species Rhizopogon vinicolor and Rhizopogon vesiculosus (Basidiomycota: Boletales) reveals a divergence of the mating type B locus.</title>
        <authorList>
            <consortium name="DOE Joint Genome Institute"/>
            <person name="Mujic A.B."/>
            <person name="Kuo A."/>
            <person name="Tritt A."/>
            <person name="Lipzen A."/>
            <person name="Chen C."/>
            <person name="Johnson J."/>
            <person name="Sharma A."/>
            <person name="Barry K."/>
            <person name="Grigoriev I.V."/>
            <person name="Spatafora J.W."/>
        </authorList>
    </citation>
    <scope>NUCLEOTIDE SEQUENCE [LARGE SCALE GENOMIC DNA]</scope>
    <source>
        <strain evidence="9 10">AM-OR11-026</strain>
    </source>
</reference>
<dbReference type="GO" id="GO:0005771">
    <property type="term" value="C:multivesicular body"/>
    <property type="evidence" value="ECO:0007669"/>
    <property type="project" value="TreeGrafter"/>
</dbReference>
<feature type="compositionally biased region" description="Polar residues" evidence="8">
    <location>
        <begin position="208"/>
        <end position="219"/>
    </location>
</feature>
<dbReference type="STRING" id="1314800.A0A1B7NH18"/>
<dbReference type="Gene3D" id="1.10.287.1060">
    <property type="entry name" value="ESAT-6-like"/>
    <property type="match status" value="1"/>
</dbReference>
<organism evidence="9 10">
    <name type="scientific">Rhizopogon vinicolor AM-OR11-026</name>
    <dbReference type="NCBI Taxonomy" id="1314800"/>
    <lineage>
        <taxon>Eukaryota</taxon>
        <taxon>Fungi</taxon>
        <taxon>Dikarya</taxon>
        <taxon>Basidiomycota</taxon>
        <taxon>Agaricomycotina</taxon>
        <taxon>Agaricomycetes</taxon>
        <taxon>Agaricomycetidae</taxon>
        <taxon>Boletales</taxon>
        <taxon>Suillineae</taxon>
        <taxon>Rhizopogonaceae</taxon>
        <taxon>Rhizopogon</taxon>
    </lineage>
</organism>
<evidence type="ECO:0000256" key="3">
    <source>
        <dbReference type="ARBA" id="ARBA00022448"/>
    </source>
</evidence>
<dbReference type="GO" id="GO:0015031">
    <property type="term" value="P:protein transport"/>
    <property type="evidence" value="ECO:0007669"/>
    <property type="project" value="UniProtKB-KW"/>
</dbReference>
<dbReference type="GO" id="GO:0000815">
    <property type="term" value="C:ESCRT III complex"/>
    <property type="evidence" value="ECO:0007669"/>
    <property type="project" value="TreeGrafter"/>
</dbReference>
<dbReference type="Pfam" id="PF03357">
    <property type="entry name" value="Snf7"/>
    <property type="match status" value="1"/>
</dbReference>
<dbReference type="AlphaFoldDB" id="A0A1B7NH18"/>
<dbReference type="InParanoid" id="A0A1B7NH18"/>
<evidence type="ECO:0000256" key="5">
    <source>
        <dbReference type="ARBA" id="ARBA00022927"/>
    </source>
</evidence>
<dbReference type="EMBL" id="KV448127">
    <property type="protein sequence ID" value="OAX44175.1"/>
    <property type="molecule type" value="Genomic_DNA"/>
</dbReference>
<gene>
    <name evidence="9" type="ORF">K503DRAFT_836699</name>
</gene>
<sequence>MGSSQSTPKVTAHDRAILDLKLQRDKLKQYQKKIQVVLDREHEIAKAHLATGQKDRAVIALRRRKYQQSLLLKTDSQLENLEQLVSTIEFSLIEVSVLHGLKQGNEVLQEIHREMSIESVEKLMDETQEAREYQREIGDLLANRLTNDEEGAVQEELRALQAEALGQAEPEVRMDLPSPPSSLPLLSPPEGQGSSRLLRSRDPHISAEVQQTSPTTNREQVAMLG</sequence>
<dbReference type="FunCoup" id="A0A1B7NH18">
    <property type="interactions" value="348"/>
</dbReference>
<keyword evidence="3" id="KW-0813">Transport</keyword>
<keyword evidence="6" id="KW-0472">Membrane</keyword>
<evidence type="ECO:0000313" key="10">
    <source>
        <dbReference type="Proteomes" id="UP000092154"/>
    </source>
</evidence>
<evidence type="ECO:0000256" key="4">
    <source>
        <dbReference type="ARBA" id="ARBA00022753"/>
    </source>
</evidence>
<evidence type="ECO:0000256" key="8">
    <source>
        <dbReference type="SAM" id="MobiDB-lite"/>
    </source>
</evidence>
<dbReference type="PANTHER" id="PTHR22761:SF5">
    <property type="entry name" value="CHARGED MULTIVESICULAR BODY PROTEIN 6"/>
    <property type="match status" value="1"/>
</dbReference>
<keyword evidence="5" id="KW-0653">Protein transport</keyword>
<name>A0A1B7NH18_9AGAM</name>
<protein>
    <submittedName>
        <fullName evidence="9">Snf7-domain-containing protein</fullName>
    </submittedName>
</protein>
<dbReference type="GO" id="GO:0006900">
    <property type="term" value="P:vesicle budding from membrane"/>
    <property type="evidence" value="ECO:0007669"/>
    <property type="project" value="TreeGrafter"/>
</dbReference>
<dbReference type="Proteomes" id="UP000092154">
    <property type="component" value="Unassembled WGS sequence"/>
</dbReference>
<evidence type="ECO:0000256" key="7">
    <source>
        <dbReference type="SAM" id="Coils"/>
    </source>
</evidence>
<proteinExistence type="inferred from homology"/>
<feature type="coiled-coil region" evidence="7">
    <location>
        <begin position="13"/>
        <end position="40"/>
    </location>
</feature>
<evidence type="ECO:0000313" key="9">
    <source>
        <dbReference type="EMBL" id="OAX44175.1"/>
    </source>
</evidence>
<dbReference type="InterPro" id="IPR005024">
    <property type="entry name" value="Snf7_fam"/>
</dbReference>
<keyword evidence="4" id="KW-0967">Endosome</keyword>